<keyword evidence="2" id="KW-1185">Reference proteome</keyword>
<dbReference type="AlphaFoldDB" id="A0A7X6JYT5"/>
<dbReference type="RefSeq" id="WP_168622463.1">
    <property type="nucleotide sequence ID" value="NZ_JAAZQQ010000002.1"/>
</dbReference>
<dbReference type="SUPFAM" id="SSF50044">
    <property type="entry name" value="SH3-domain"/>
    <property type="match status" value="2"/>
</dbReference>
<dbReference type="InterPro" id="IPR036028">
    <property type="entry name" value="SH3-like_dom_sf"/>
</dbReference>
<protein>
    <recommendedName>
        <fullName evidence="3">SH3 domain-containing protein</fullName>
    </recommendedName>
</protein>
<accession>A0A7X6JYT5</accession>
<evidence type="ECO:0000313" key="2">
    <source>
        <dbReference type="Proteomes" id="UP000526408"/>
    </source>
</evidence>
<sequence length="113" mass="12230">MARSTPDRARVTTAWQASYDPALNVARGEQLTIHHDDPDNPGWRWTTNAGGLGGWLPEGLVVDGHATEAFDSTELTVAAGETVTRLEHRNGWSLCETEAGARGWLPDSHLAPT</sequence>
<evidence type="ECO:0008006" key="3">
    <source>
        <dbReference type="Google" id="ProtNLM"/>
    </source>
</evidence>
<dbReference type="EMBL" id="JAAZQQ010000002">
    <property type="protein sequence ID" value="NKX44068.1"/>
    <property type="molecule type" value="Genomic_DNA"/>
</dbReference>
<organism evidence="1 2">
    <name type="scientific">Roseicyclus persicicus</name>
    <dbReference type="NCBI Taxonomy" id="2650661"/>
    <lineage>
        <taxon>Bacteria</taxon>
        <taxon>Pseudomonadati</taxon>
        <taxon>Pseudomonadota</taxon>
        <taxon>Alphaproteobacteria</taxon>
        <taxon>Rhodobacterales</taxon>
        <taxon>Roseobacteraceae</taxon>
        <taxon>Roseicyclus</taxon>
    </lineage>
</organism>
<dbReference type="Proteomes" id="UP000526408">
    <property type="component" value="Unassembled WGS sequence"/>
</dbReference>
<comment type="caution">
    <text evidence="1">The sequence shown here is derived from an EMBL/GenBank/DDBJ whole genome shotgun (WGS) entry which is preliminary data.</text>
</comment>
<reference evidence="1 2" key="1">
    <citation type="submission" date="2020-04" db="EMBL/GenBank/DDBJ databases">
        <authorList>
            <person name="Yoon J."/>
        </authorList>
    </citation>
    <scope>NUCLEOTIDE SEQUENCE [LARGE SCALE GENOMIC DNA]</scope>
    <source>
        <strain evidence="1 2">KMU-115</strain>
    </source>
</reference>
<evidence type="ECO:0000313" key="1">
    <source>
        <dbReference type="EMBL" id="NKX44068.1"/>
    </source>
</evidence>
<dbReference type="Gene3D" id="2.30.30.40">
    <property type="entry name" value="SH3 Domains"/>
    <property type="match status" value="1"/>
</dbReference>
<name>A0A7X6JYT5_9RHOB</name>
<gene>
    <name evidence="1" type="ORF">HCU73_05660</name>
</gene>
<proteinExistence type="predicted"/>